<comment type="caution">
    <text evidence="2">The sequence shown here is derived from an EMBL/GenBank/DDBJ whole genome shotgun (WGS) entry which is preliminary data.</text>
</comment>
<dbReference type="PROSITE" id="PS51257">
    <property type="entry name" value="PROKAR_LIPOPROTEIN"/>
    <property type="match status" value="1"/>
</dbReference>
<accession>A0ABX3NA33</accession>
<evidence type="ECO:0000313" key="2">
    <source>
        <dbReference type="EMBL" id="OPB91209.1"/>
    </source>
</evidence>
<feature type="chain" id="PRO_5045618706" description="Lipoprotein" evidence="1">
    <location>
        <begin position="25"/>
        <end position="403"/>
    </location>
</feature>
<dbReference type="Proteomes" id="UP000190016">
    <property type="component" value="Unassembled WGS sequence"/>
</dbReference>
<evidence type="ECO:0008006" key="4">
    <source>
        <dbReference type="Google" id="ProtNLM"/>
    </source>
</evidence>
<dbReference type="RefSeq" id="WP_078778363.1">
    <property type="nucleotide sequence ID" value="NZ_MBDS01000012.1"/>
</dbReference>
<reference evidence="2 3" key="1">
    <citation type="submission" date="2016-07" db="EMBL/GenBank/DDBJ databases">
        <title>Revisiting the Taxonomy of the Elizabethkingia Genus based on Whole-Genome Sequencing, Optical Mapping, and MALDI-TOF.</title>
        <authorList>
            <person name="Nicholson A.C."/>
        </authorList>
    </citation>
    <scope>NUCLEOTIDE SEQUENCE [LARGE SCALE GENOMIC DNA]</scope>
    <source>
        <strain evidence="2 3">C1558</strain>
    </source>
</reference>
<protein>
    <recommendedName>
        <fullName evidence="4">Lipoprotein</fullName>
    </recommendedName>
</protein>
<evidence type="ECO:0000256" key="1">
    <source>
        <dbReference type="SAM" id="SignalP"/>
    </source>
</evidence>
<evidence type="ECO:0000313" key="3">
    <source>
        <dbReference type="Proteomes" id="UP000190016"/>
    </source>
</evidence>
<gene>
    <name evidence="2" type="ORF">BB021_04435</name>
</gene>
<organism evidence="2 3">
    <name type="scientific">Elizabethkingia ursingii</name>
    <dbReference type="NCBI Taxonomy" id="1756150"/>
    <lineage>
        <taxon>Bacteria</taxon>
        <taxon>Pseudomonadati</taxon>
        <taxon>Bacteroidota</taxon>
        <taxon>Flavobacteriia</taxon>
        <taxon>Flavobacteriales</taxon>
        <taxon>Weeksellaceae</taxon>
        <taxon>Elizabethkingia</taxon>
    </lineage>
</organism>
<name>A0ABX3NA33_9FLAO</name>
<keyword evidence="3" id="KW-1185">Reference proteome</keyword>
<keyword evidence="1" id="KW-0732">Signal</keyword>
<feature type="signal peptide" evidence="1">
    <location>
        <begin position="1"/>
        <end position="24"/>
    </location>
</feature>
<sequence>MIKKIFYSLCSLVICLFIIGCVHDERETTPSSNIPNDITTKAYVKLSPWNENEAFIKNVRSSFIKNIDLEKFKNEYGSVYWDYTISFPDTQEAGLAIPIVKNNDVVAILKATLKDNRINLKWVNAEDPKEFFRSLIFKDKSLQSYAQGVGKGVRNGLSASIDKVAVMEYYCTYKTISIGCPNGQTDCPPVSGTVSECSWRETGGQDFESIAPPSDGGGGGGGGGGGYNNDMYYFVVPKEYIRDLKGYLSVLDRNKGATLRIFAEKVQLFSDPGNVGHAFISISQGDKTVTFGFYPDNPDGKLSKSLSSPGIMGDNSGSAYTNTKDYGYITSNSLGKIIDTALSYNNMRYDLAGNNCSSFVSDVQDIIFEKSGVSGMKNPDYIIYRMGGDVTYNPGKGPDTKRN</sequence>
<proteinExistence type="predicted"/>
<dbReference type="EMBL" id="MBDS01000012">
    <property type="protein sequence ID" value="OPB91209.1"/>
    <property type="molecule type" value="Genomic_DNA"/>
</dbReference>